<dbReference type="SUPFAM" id="SSF88723">
    <property type="entry name" value="PIN domain-like"/>
    <property type="match status" value="1"/>
</dbReference>
<keyword evidence="5" id="KW-0472">Membrane</keyword>
<keyword evidence="4" id="KW-0460">Magnesium</keyword>
<feature type="transmembrane region" description="Helical" evidence="5">
    <location>
        <begin position="79"/>
        <end position="102"/>
    </location>
</feature>
<dbReference type="InterPro" id="IPR002792">
    <property type="entry name" value="TRAM_dom"/>
</dbReference>
<feature type="domain" description="TRAM" evidence="6">
    <location>
        <begin position="273"/>
        <end position="348"/>
    </location>
</feature>
<dbReference type="AlphaFoldDB" id="A0A918C4J8"/>
<evidence type="ECO:0000256" key="3">
    <source>
        <dbReference type="ARBA" id="ARBA00022801"/>
    </source>
</evidence>
<gene>
    <name evidence="7" type="ORF">GCM10008957_18070</name>
</gene>
<comment type="caution">
    <text evidence="7">The sequence shown here is derived from an EMBL/GenBank/DDBJ whole genome shotgun (WGS) entry which is preliminary data.</text>
</comment>
<proteinExistence type="predicted"/>
<dbReference type="EMBL" id="BMQL01000007">
    <property type="protein sequence ID" value="GGR05511.1"/>
    <property type="molecule type" value="Genomic_DNA"/>
</dbReference>
<keyword evidence="5" id="KW-1133">Transmembrane helix</keyword>
<evidence type="ECO:0000313" key="8">
    <source>
        <dbReference type="Proteomes" id="UP000603865"/>
    </source>
</evidence>
<protein>
    <submittedName>
        <fullName evidence="7">PIN/TRAM domain-containing protein</fullName>
    </submittedName>
</protein>
<organism evidence="7 8">
    <name type="scientific">Deinococcus ruber</name>
    <dbReference type="NCBI Taxonomy" id="1848197"/>
    <lineage>
        <taxon>Bacteria</taxon>
        <taxon>Thermotogati</taxon>
        <taxon>Deinococcota</taxon>
        <taxon>Deinococci</taxon>
        <taxon>Deinococcales</taxon>
        <taxon>Deinococcaceae</taxon>
        <taxon>Deinococcus</taxon>
    </lineage>
</organism>
<comment type="cofactor">
    <cofactor evidence="1">
        <name>Mg(2+)</name>
        <dbReference type="ChEBI" id="CHEBI:18420"/>
    </cofactor>
</comment>
<evidence type="ECO:0000256" key="4">
    <source>
        <dbReference type="ARBA" id="ARBA00022842"/>
    </source>
</evidence>
<keyword evidence="2" id="KW-0540">Nuclease</keyword>
<dbReference type="GO" id="GO:0004518">
    <property type="term" value="F:nuclease activity"/>
    <property type="evidence" value="ECO:0007669"/>
    <property type="project" value="UniProtKB-KW"/>
</dbReference>
<feature type="transmembrane region" description="Helical" evidence="5">
    <location>
        <begin position="108"/>
        <end position="127"/>
    </location>
</feature>
<dbReference type="InterPro" id="IPR029060">
    <property type="entry name" value="PIN-like_dom_sf"/>
</dbReference>
<dbReference type="InterPro" id="IPR002716">
    <property type="entry name" value="PIN_dom"/>
</dbReference>
<dbReference type="InterPro" id="IPR052041">
    <property type="entry name" value="Nucleic_acid_metab_PIN/TRAM"/>
</dbReference>
<keyword evidence="8" id="KW-1185">Reference proteome</keyword>
<dbReference type="PANTHER" id="PTHR11603:SF147">
    <property type="entry name" value="MEMBRANE PROTEIN"/>
    <property type="match status" value="1"/>
</dbReference>
<accession>A0A918C4J8</accession>
<reference evidence="7" key="2">
    <citation type="submission" date="2020-09" db="EMBL/GenBank/DDBJ databases">
        <authorList>
            <person name="Sun Q."/>
            <person name="Ohkuma M."/>
        </authorList>
    </citation>
    <scope>NUCLEOTIDE SEQUENCE</scope>
    <source>
        <strain evidence="7">JCM 31311</strain>
    </source>
</reference>
<dbReference type="Proteomes" id="UP000603865">
    <property type="component" value="Unassembled WGS sequence"/>
</dbReference>
<evidence type="ECO:0000313" key="7">
    <source>
        <dbReference type="EMBL" id="GGR05511.1"/>
    </source>
</evidence>
<evidence type="ECO:0000256" key="1">
    <source>
        <dbReference type="ARBA" id="ARBA00001946"/>
    </source>
</evidence>
<dbReference type="RefSeq" id="WP_189089521.1">
    <property type="nucleotide sequence ID" value="NZ_BMQL01000007.1"/>
</dbReference>
<keyword evidence="3" id="KW-0378">Hydrolase</keyword>
<reference evidence="7" key="1">
    <citation type="journal article" date="2014" name="Int. J. Syst. Evol. Microbiol.">
        <title>Complete genome sequence of Corynebacterium casei LMG S-19264T (=DSM 44701T), isolated from a smear-ripened cheese.</title>
        <authorList>
            <consortium name="US DOE Joint Genome Institute (JGI-PGF)"/>
            <person name="Walter F."/>
            <person name="Albersmeier A."/>
            <person name="Kalinowski J."/>
            <person name="Ruckert C."/>
        </authorList>
    </citation>
    <scope>NUCLEOTIDE SEQUENCE</scope>
    <source>
        <strain evidence="7">JCM 31311</strain>
    </source>
</reference>
<evidence type="ECO:0000256" key="2">
    <source>
        <dbReference type="ARBA" id="ARBA00022722"/>
    </source>
</evidence>
<evidence type="ECO:0000256" key="5">
    <source>
        <dbReference type="SAM" id="Phobius"/>
    </source>
</evidence>
<dbReference type="CDD" id="cd09877">
    <property type="entry name" value="PIN_YacL-like"/>
    <property type="match status" value="1"/>
</dbReference>
<dbReference type="SMART" id="SM00670">
    <property type="entry name" value="PINc"/>
    <property type="match status" value="1"/>
</dbReference>
<keyword evidence="5" id="KW-0812">Transmembrane</keyword>
<dbReference type="PANTHER" id="PTHR11603">
    <property type="entry name" value="AAA FAMILY ATPASE"/>
    <property type="match status" value="1"/>
</dbReference>
<dbReference type="Gene3D" id="3.40.50.1010">
    <property type="entry name" value="5'-nuclease"/>
    <property type="match status" value="1"/>
</dbReference>
<evidence type="ECO:0000259" key="6">
    <source>
        <dbReference type="PROSITE" id="PS50926"/>
    </source>
</evidence>
<feature type="transmembrane region" description="Helical" evidence="5">
    <location>
        <begin position="36"/>
        <end position="53"/>
    </location>
</feature>
<dbReference type="PROSITE" id="PS50926">
    <property type="entry name" value="TRAM"/>
    <property type="match status" value="1"/>
</dbReference>
<sequence>MLPVRIFILFAGLLLGYLTGQSLTHYQTGNPQTGTLNTVSLMIAGLLLGLLLSRRLEDLAVRAGEHLNRWYTLLSPRSVTAATFALVVSLVLSVLLGVLLAGVPYYRWWWNLLITLVLAGFFVPFAIRNSETFGNLVGAPVRRKNGGKILDSNVIIDGRIVELSRSGLLEGELIVPAFVLRELQQLSDHSDPQRRTRGKRGLNVLEELREVTPLRVEDWDTADLTLTDDKLVRLARETGGKLVSNDGNLGKVARLYGVTVINLNEAAVALRPQLQVGDVLNVTITKNGQQAGQGIGYLEDGTMMVVEEGAKFKNRSVRVVVVNNVQTNVGRMIFARPDNGDPVSLVGE</sequence>
<name>A0A918C4J8_9DEIO</name>
<dbReference type="GO" id="GO:0016787">
    <property type="term" value="F:hydrolase activity"/>
    <property type="evidence" value="ECO:0007669"/>
    <property type="project" value="UniProtKB-KW"/>
</dbReference>
<dbReference type="Pfam" id="PF01938">
    <property type="entry name" value="TRAM"/>
    <property type="match status" value="1"/>
</dbReference>